<comment type="caution">
    <text evidence="1">The sequence shown here is derived from an EMBL/GenBank/DDBJ whole genome shotgun (WGS) entry which is preliminary data.</text>
</comment>
<dbReference type="EMBL" id="LNIX01000001">
    <property type="protein sequence ID" value="OXA64759.1"/>
    <property type="molecule type" value="Genomic_DNA"/>
</dbReference>
<organism evidence="1 2">
    <name type="scientific">Folsomia candida</name>
    <name type="common">Springtail</name>
    <dbReference type="NCBI Taxonomy" id="158441"/>
    <lineage>
        <taxon>Eukaryota</taxon>
        <taxon>Metazoa</taxon>
        <taxon>Ecdysozoa</taxon>
        <taxon>Arthropoda</taxon>
        <taxon>Hexapoda</taxon>
        <taxon>Collembola</taxon>
        <taxon>Entomobryomorpha</taxon>
        <taxon>Isotomoidea</taxon>
        <taxon>Isotomidae</taxon>
        <taxon>Proisotominae</taxon>
        <taxon>Folsomia</taxon>
    </lineage>
</organism>
<gene>
    <name evidence="1" type="ORF">Fcan01_00847</name>
</gene>
<sequence>MDVFQYMMWFHKQQLLDEVKKSAEEEPKPFHFNGHDPNKISKAMDKIMGVLPAAKFPPVTLDKNGNHIQHPPKPEVGTKLGAQTERVGGPVTYGSTTIAKHFENFGNSERNSGNSERAKHVMGTKELPKSDDMVISLADMCLLVSEVEYALVKRVPF</sequence>
<accession>A0A226F4P8</accession>
<proteinExistence type="predicted"/>
<dbReference type="AlphaFoldDB" id="A0A226F4P8"/>
<protein>
    <submittedName>
        <fullName evidence="1">Uncharacterized protein</fullName>
    </submittedName>
</protein>
<keyword evidence="2" id="KW-1185">Reference proteome</keyword>
<evidence type="ECO:0000313" key="2">
    <source>
        <dbReference type="Proteomes" id="UP000198287"/>
    </source>
</evidence>
<name>A0A226F4P8_FOLCA</name>
<reference evidence="1 2" key="1">
    <citation type="submission" date="2015-12" db="EMBL/GenBank/DDBJ databases">
        <title>The genome of Folsomia candida.</title>
        <authorList>
            <person name="Faddeeva A."/>
            <person name="Derks M.F."/>
            <person name="Anvar Y."/>
            <person name="Smit S."/>
            <person name="Van Straalen N."/>
            <person name="Roelofs D."/>
        </authorList>
    </citation>
    <scope>NUCLEOTIDE SEQUENCE [LARGE SCALE GENOMIC DNA]</scope>
    <source>
        <strain evidence="1 2">VU population</strain>
        <tissue evidence="1">Whole body</tissue>
    </source>
</reference>
<evidence type="ECO:0000313" key="1">
    <source>
        <dbReference type="EMBL" id="OXA64759.1"/>
    </source>
</evidence>
<dbReference type="Proteomes" id="UP000198287">
    <property type="component" value="Unassembled WGS sequence"/>
</dbReference>